<organism evidence="1 2">
    <name type="scientific">Amycolatopsis heterodermiae</name>
    <dbReference type="NCBI Taxonomy" id="3110235"/>
    <lineage>
        <taxon>Bacteria</taxon>
        <taxon>Bacillati</taxon>
        <taxon>Actinomycetota</taxon>
        <taxon>Actinomycetes</taxon>
        <taxon>Pseudonocardiales</taxon>
        <taxon>Pseudonocardiaceae</taxon>
        <taxon>Amycolatopsis</taxon>
    </lineage>
</organism>
<keyword evidence="2" id="KW-1185">Reference proteome</keyword>
<comment type="caution">
    <text evidence="1">The sequence shown here is derived from an EMBL/GenBank/DDBJ whole genome shotgun (WGS) entry which is preliminary data.</text>
</comment>
<evidence type="ECO:0000313" key="2">
    <source>
        <dbReference type="Proteomes" id="UP001304298"/>
    </source>
</evidence>
<sequence length="152" mass="16374">MPLFAAPALEYVSSAVVELGEPLDVGETLEGHRRVVPIIGGKFDGPGLAGRIRPVGADWQRILPDGTTLVEARYQVETGEGLVSITSTGVRTGPPEVLAALARGERVDRSRYEFRLTVTVSGAVERRLSAAVLVASAERTPDTVRYDLYRLT</sequence>
<dbReference type="Gene3D" id="2.40.160.20">
    <property type="match status" value="1"/>
</dbReference>
<evidence type="ECO:0000313" key="1">
    <source>
        <dbReference type="EMBL" id="MEA5363149.1"/>
    </source>
</evidence>
<accession>A0ABU5RBK2</accession>
<proteinExistence type="predicted"/>
<dbReference type="Proteomes" id="UP001304298">
    <property type="component" value="Unassembled WGS sequence"/>
</dbReference>
<protein>
    <submittedName>
        <fullName evidence="1">DUF3237 family protein</fullName>
    </submittedName>
</protein>
<dbReference type="Pfam" id="PF11578">
    <property type="entry name" value="DUF3237"/>
    <property type="match status" value="1"/>
</dbReference>
<dbReference type="EMBL" id="JAYFSI010000006">
    <property type="protein sequence ID" value="MEA5363149.1"/>
    <property type="molecule type" value="Genomic_DNA"/>
</dbReference>
<gene>
    <name evidence="1" type="ORF">VA596_26705</name>
</gene>
<dbReference type="RefSeq" id="WP_323330903.1">
    <property type="nucleotide sequence ID" value="NZ_JAYFSI010000006.1"/>
</dbReference>
<reference evidence="1 2" key="1">
    <citation type="submission" date="2023-12" db="EMBL/GenBank/DDBJ databases">
        <title>Amycolatopsis sp. V23-08.</title>
        <authorList>
            <person name="Somphong A."/>
        </authorList>
    </citation>
    <scope>NUCLEOTIDE SEQUENCE [LARGE SCALE GENOMIC DNA]</scope>
    <source>
        <strain evidence="1 2">V23-08</strain>
    </source>
</reference>
<dbReference type="InterPro" id="IPR020915">
    <property type="entry name" value="UPF0311"/>
</dbReference>
<name>A0ABU5RBK2_9PSEU</name>
<dbReference type="PANTHER" id="PTHR37315">
    <property type="entry name" value="UPF0311 PROTEIN BLR7842"/>
    <property type="match status" value="1"/>
</dbReference>
<dbReference type="PANTHER" id="PTHR37315:SF1">
    <property type="entry name" value="UPF0311 PROTEIN BLR7842"/>
    <property type="match status" value="1"/>
</dbReference>